<dbReference type="EMBL" id="VSRR010038607">
    <property type="protein sequence ID" value="MPC74274.1"/>
    <property type="molecule type" value="Genomic_DNA"/>
</dbReference>
<organism evidence="2 3">
    <name type="scientific">Portunus trituberculatus</name>
    <name type="common">Swimming crab</name>
    <name type="synonym">Neptunus trituberculatus</name>
    <dbReference type="NCBI Taxonomy" id="210409"/>
    <lineage>
        <taxon>Eukaryota</taxon>
        <taxon>Metazoa</taxon>
        <taxon>Ecdysozoa</taxon>
        <taxon>Arthropoda</taxon>
        <taxon>Crustacea</taxon>
        <taxon>Multicrustacea</taxon>
        <taxon>Malacostraca</taxon>
        <taxon>Eumalacostraca</taxon>
        <taxon>Eucarida</taxon>
        <taxon>Decapoda</taxon>
        <taxon>Pleocyemata</taxon>
        <taxon>Brachyura</taxon>
        <taxon>Eubrachyura</taxon>
        <taxon>Portunoidea</taxon>
        <taxon>Portunidae</taxon>
        <taxon>Portuninae</taxon>
        <taxon>Portunus</taxon>
    </lineage>
</organism>
<evidence type="ECO:0000313" key="2">
    <source>
        <dbReference type="EMBL" id="MPC74274.1"/>
    </source>
</evidence>
<accession>A0A5B7I0L5</accession>
<gene>
    <name evidence="2" type="ORF">E2C01_068631</name>
</gene>
<reference evidence="2 3" key="1">
    <citation type="submission" date="2019-05" db="EMBL/GenBank/DDBJ databases">
        <title>Another draft genome of Portunus trituberculatus and its Hox gene families provides insights of decapod evolution.</title>
        <authorList>
            <person name="Jeong J.-H."/>
            <person name="Song I."/>
            <person name="Kim S."/>
            <person name="Choi T."/>
            <person name="Kim D."/>
            <person name="Ryu S."/>
            <person name="Kim W."/>
        </authorList>
    </citation>
    <scope>NUCLEOTIDE SEQUENCE [LARGE SCALE GENOMIC DNA]</scope>
    <source>
        <tissue evidence="2">Muscle</tissue>
    </source>
</reference>
<dbReference type="Proteomes" id="UP000324222">
    <property type="component" value="Unassembled WGS sequence"/>
</dbReference>
<dbReference type="AlphaFoldDB" id="A0A5B7I0L5"/>
<evidence type="ECO:0000313" key="3">
    <source>
        <dbReference type="Proteomes" id="UP000324222"/>
    </source>
</evidence>
<evidence type="ECO:0000256" key="1">
    <source>
        <dbReference type="SAM" id="MobiDB-lite"/>
    </source>
</evidence>
<proteinExistence type="predicted"/>
<feature type="compositionally biased region" description="Basic and acidic residues" evidence="1">
    <location>
        <begin position="1"/>
        <end position="20"/>
    </location>
</feature>
<name>A0A5B7I0L5_PORTR</name>
<protein>
    <submittedName>
        <fullName evidence="2">Uncharacterized protein</fullName>
    </submittedName>
</protein>
<keyword evidence="3" id="KW-1185">Reference proteome</keyword>
<sequence length="115" mass="13017">MAVLERERASGVPDREEKVPRPRTGLCPVKVLPQSTNRTEELFVVIGADSLRKTCQDELLGKWIRWSLCLGHKVRKLLRRVHTMLRPPDSAATPSNPYTLGRMGGSWAFRHAESL</sequence>
<comment type="caution">
    <text evidence="2">The sequence shown here is derived from an EMBL/GenBank/DDBJ whole genome shotgun (WGS) entry which is preliminary data.</text>
</comment>
<feature type="region of interest" description="Disordered" evidence="1">
    <location>
        <begin position="1"/>
        <end position="24"/>
    </location>
</feature>